<dbReference type="GO" id="GO:0016765">
    <property type="term" value="F:transferase activity, transferring alkyl or aryl (other than methyl) groups"/>
    <property type="evidence" value="ECO:0007669"/>
    <property type="project" value="InterPro"/>
</dbReference>
<keyword evidence="5" id="KW-0808">Transferase</keyword>
<evidence type="ECO:0000313" key="10">
    <source>
        <dbReference type="EMBL" id="ORY19266.1"/>
    </source>
</evidence>
<protein>
    <submittedName>
        <fullName evidence="10">Uncharacterized protein</fullName>
    </submittedName>
</protein>
<evidence type="ECO:0000256" key="8">
    <source>
        <dbReference type="ARBA" id="ARBA00023136"/>
    </source>
</evidence>
<dbReference type="GO" id="GO:0005886">
    <property type="term" value="C:plasma membrane"/>
    <property type="evidence" value="ECO:0007669"/>
    <property type="project" value="TreeGrafter"/>
</dbReference>
<dbReference type="InterPro" id="IPR000537">
    <property type="entry name" value="UbiA_prenyltransferase"/>
</dbReference>
<sequence>MSTMLNLSVRTPLFPAYGSWTIYFDTAYGLQDIAGDRELGIGSLAQCLGKRYTRGFLLVLGMAILILLGYGAIIAECSTIFWMFGIGTRARSIVYQPSILNVDDPRSGGRVFGINIVLGLL</sequence>
<comment type="pathway">
    <text evidence="3">Secondary metabolite biosynthesis.</text>
</comment>
<evidence type="ECO:0000313" key="11">
    <source>
        <dbReference type="Proteomes" id="UP000193144"/>
    </source>
</evidence>
<dbReference type="EMBL" id="MCFA01000003">
    <property type="protein sequence ID" value="ORY19266.1"/>
    <property type="molecule type" value="Genomic_DNA"/>
</dbReference>
<reference evidence="10 11" key="1">
    <citation type="submission" date="2016-07" db="EMBL/GenBank/DDBJ databases">
        <title>Pervasive Adenine N6-methylation of Active Genes in Fungi.</title>
        <authorList>
            <consortium name="DOE Joint Genome Institute"/>
            <person name="Mondo S.J."/>
            <person name="Dannebaum R.O."/>
            <person name="Kuo R.C."/>
            <person name="Labutti K."/>
            <person name="Haridas S."/>
            <person name="Kuo A."/>
            <person name="Salamov A."/>
            <person name="Ahrendt S.R."/>
            <person name="Lipzen A."/>
            <person name="Sullivan W."/>
            <person name="Andreopoulos W.B."/>
            <person name="Clum A."/>
            <person name="Lindquist E."/>
            <person name="Daum C."/>
            <person name="Ramamoorthy G.K."/>
            <person name="Gryganskyi A."/>
            <person name="Culley D."/>
            <person name="Magnuson J.K."/>
            <person name="James T.Y."/>
            <person name="O'Malley M.A."/>
            <person name="Stajich J.E."/>
            <person name="Spatafora J.W."/>
            <person name="Visel A."/>
            <person name="Grigoriev I.V."/>
        </authorList>
    </citation>
    <scope>NUCLEOTIDE SEQUENCE [LARGE SCALE GENOMIC DNA]</scope>
    <source>
        <strain evidence="10 11">CBS 115471</strain>
    </source>
</reference>
<keyword evidence="6 9" id="KW-0812">Transmembrane</keyword>
<proteinExistence type="inferred from homology"/>
<dbReference type="STRING" id="1231657.A0A1Y2A9T9"/>
<dbReference type="Gene3D" id="1.20.120.1780">
    <property type="entry name" value="UbiA prenyltransferase"/>
    <property type="match status" value="1"/>
</dbReference>
<evidence type="ECO:0000256" key="4">
    <source>
        <dbReference type="ARBA" id="ARBA00005985"/>
    </source>
</evidence>
<evidence type="ECO:0000256" key="1">
    <source>
        <dbReference type="ARBA" id="ARBA00001946"/>
    </source>
</evidence>
<evidence type="ECO:0000256" key="7">
    <source>
        <dbReference type="ARBA" id="ARBA00022989"/>
    </source>
</evidence>
<feature type="transmembrane region" description="Helical" evidence="9">
    <location>
        <begin position="56"/>
        <end position="84"/>
    </location>
</feature>
<keyword evidence="11" id="KW-1185">Reference proteome</keyword>
<keyword evidence="7 9" id="KW-1133">Transmembrane helix</keyword>
<comment type="caution">
    <text evidence="10">The sequence shown here is derived from an EMBL/GenBank/DDBJ whole genome shotgun (WGS) entry which is preliminary data.</text>
</comment>
<name>A0A1Y2A9T9_9PLEO</name>
<evidence type="ECO:0000256" key="2">
    <source>
        <dbReference type="ARBA" id="ARBA00004141"/>
    </source>
</evidence>
<dbReference type="InterPro" id="IPR039653">
    <property type="entry name" value="Prenyltransferase"/>
</dbReference>
<comment type="subcellular location">
    <subcellularLocation>
        <location evidence="2">Membrane</location>
        <topology evidence="2">Multi-pass membrane protein</topology>
    </subcellularLocation>
</comment>
<comment type="cofactor">
    <cofactor evidence="1">
        <name>Mg(2+)</name>
        <dbReference type="ChEBI" id="CHEBI:18420"/>
    </cofactor>
</comment>
<dbReference type="PANTHER" id="PTHR11048:SF28">
    <property type="entry name" value="4-HYDROXYBENZOATE POLYPRENYLTRANSFERASE, MITOCHONDRIAL"/>
    <property type="match status" value="1"/>
</dbReference>
<dbReference type="AlphaFoldDB" id="A0A1Y2A9T9"/>
<dbReference type="OrthoDB" id="18170at2759"/>
<dbReference type="Proteomes" id="UP000193144">
    <property type="component" value="Unassembled WGS sequence"/>
</dbReference>
<dbReference type="PANTHER" id="PTHR11048">
    <property type="entry name" value="PRENYLTRANSFERASES"/>
    <property type="match status" value="1"/>
</dbReference>
<evidence type="ECO:0000256" key="9">
    <source>
        <dbReference type="SAM" id="Phobius"/>
    </source>
</evidence>
<evidence type="ECO:0000256" key="3">
    <source>
        <dbReference type="ARBA" id="ARBA00005179"/>
    </source>
</evidence>
<gene>
    <name evidence="10" type="ORF">BCR34DRAFT_552834</name>
</gene>
<evidence type="ECO:0000256" key="5">
    <source>
        <dbReference type="ARBA" id="ARBA00022679"/>
    </source>
</evidence>
<organism evidence="10 11">
    <name type="scientific">Clohesyomyces aquaticus</name>
    <dbReference type="NCBI Taxonomy" id="1231657"/>
    <lineage>
        <taxon>Eukaryota</taxon>
        <taxon>Fungi</taxon>
        <taxon>Dikarya</taxon>
        <taxon>Ascomycota</taxon>
        <taxon>Pezizomycotina</taxon>
        <taxon>Dothideomycetes</taxon>
        <taxon>Pleosporomycetidae</taxon>
        <taxon>Pleosporales</taxon>
        <taxon>Lindgomycetaceae</taxon>
        <taxon>Clohesyomyces</taxon>
    </lineage>
</organism>
<evidence type="ECO:0000256" key="6">
    <source>
        <dbReference type="ARBA" id="ARBA00022692"/>
    </source>
</evidence>
<accession>A0A1Y2A9T9</accession>
<keyword evidence="8 9" id="KW-0472">Membrane</keyword>
<comment type="similarity">
    <text evidence="4">Belongs to the UbiA prenyltransferase family.</text>
</comment>
<dbReference type="Pfam" id="PF01040">
    <property type="entry name" value="UbiA"/>
    <property type="match status" value="1"/>
</dbReference>